<comment type="subunit">
    <text evidence="6">Forms polymers.</text>
</comment>
<evidence type="ECO:0000256" key="6">
    <source>
        <dbReference type="HAMAP-Rule" id="MF_02207"/>
    </source>
</evidence>
<dbReference type="GO" id="GO:0005737">
    <property type="term" value="C:cytoplasm"/>
    <property type="evidence" value="ECO:0007669"/>
    <property type="project" value="UniProtKB-SubCell"/>
</dbReference>
<keyword evidence="2 6" id="KW-0547">Nucleotide-binding</keyword>
<dbReference type="GO" id="GO:0008360">
    <property type="term" value="P:regulation of cell shape"/>
    <property type="evidence" value="ECO:0007669"/>
    <property type="project" value="UniProtKB-UniRule"/>
</dbReference>
<dbReference type="NCBIfam" id="TIGR00904">
    <property type="entry name" value="mreB"/>
    <property type="match status" value="1"/>
</dbReference>
<evidence type="ECO:0000256" key="2">
    <source>
        <dbReference type="ARBA" id="ARBA00022741"/>
    </source>
</evidence>
<dbReference type="CDD" id="cd10225">
    <property type="entry name" value="ASKHA_NBD_MreB-like"/>
    <property type="match status" value="1"/>
</dbReference>
<evidence type="ECO:0000256" key="5">
    <source>
        <dbReference type="ARBA" id="ARBA00023458"/>
    </source>
</evidence>
<proteinExistence type="inferred from homology"/>
<accession>A0A0G1SNC3</accession>
<dbReference type="InterPro" id="IPR043129">
    <property type="entry name" value="ATPase_NBD"/>
</dbReference>
<dbReference type="EMBL" id="LCMV01000022">
    <property type="protein sequence ID" value="KKU43543.1"/>
    <property type="molecule type" value="Genomic_DNA"/>
</dbReference>
<dbReference type="GO" id="GO:0000902">
    <property type="term" value="P:cell morphogenesis"/>
    <property type="evidence" value="ECO:0007669"/>
    <property type="project" value="InterPro"/>
</dbReference>
<keyword evidence="1 6" id="KW-0963">Cytoplasm</keyword>
<comment type="similarity">
    <text evidence="5 6">Belongs to the FtsA/MreB family.</text>
</comment>
<evidence type="ECO:0000256" key="1">
    <source>
        <dbReference type="ARBA" id="ARBA00022490"/>
    </source>
</evidence>
<comment type="caution">
    <text evidence="6">Lacks conserved residue(s) required for the propagation of feature annotation.</text>
</comment>
<organism evidence="7 8">
    <name type="scientific">Berkelbacteria bacterium GW2011_GWA2_46_7</name>
    <dbReference type="NCBI Taxonomy" id="1618335"/>
    <lineage>
        <taxon>Bacteria</taxon>
        <taxon>Candidatus Berkelbacteria</taxon>
    </lineage>
</organism>
<dbReference type="Proteomes" id="UP000034487">
    <property type="component" value="Unassembled WGS sequence"/>
</dbReference>
<evidence type="ECO:0000256" key="4">
    <source>
        <dbReference type="ARBA" id="ARBA00022960"/>
    </source>
</evidence>
<dbReference type="NCBIfam" id="NF010539">
    <property type="entry name" value="PRK13927.1"/>
    <property type="match status" value="1"/>
</dbReference>
<dbReference type="PANTHER" id="PTHR42749">
    <property type="entry name" value="CELL SHAPE-DETERMINING PROTEIN MREB"/>
    <property type="match status" value="1"/>
</dbReference>
<dbReference type="GO" id="GO:0005524">
    <property type="term" value="F:ATP binding"/>
    <property type="evidence" value="ECO:0007669"/>
    <property type="project" value="UniProtKB-KW"/>
</dbReference>
<feature type="binding site" evidence="6">
    <location>
        <begin position="180"/>
        <end position="183"/>
    </location>
    <ligand>
        <name>ATP</name>
        <dbReference type="ChEBI" id="CHEBI:30616"/>
    </ligand>
</feature>
<feature type="binding site" evidence="6">
    <location>
        <begin position="132"/>
        <end position="134"/>
    </location>
    <ligand>
        <name>ATP</name>
        <dbReference type="ChEBI" id="CHEBI:30616"/>
    </ligand>
</feature>
<dbReference type="PRINTS" id="PR01652">
    <property type="entry name" value="SHAPEPROTEIN"/>
</dbReference>
<reference evidence="7 8" key="1">
    <citation type="journal article" date="2015" name="Nature">
        <title>rRNA introns, odd ribosomes, and small enigmatic genomes across a large radiation of phyla.</title>
        <authorList>
            <person name="Brown C.T."/>
            <person name="Hug L.A."/>
            <person name="Thomas B.C."/>
            <person name="Sharon I."/>
            <person name="Castelle C.J."/>
            <person name="Singh A."/>
            <person name="Wilkins M.J."/>
            <person name="Williams K.H."/>
            <person name="Banfield J.F."/>
        </authorList>
    </citation>
    <scope>NUCLEOTIDE SEQUENCE [LARGE SCALE GENOMIC DNA]</scope>
</reference>
<dbReference type="SUPFAM" id="SSF53067">
    <property type="entry name" value="Actin-like ATPase domain"/>
    <property type="match status" value="2"/>
</dbReference>
<comment type="caution">
    <text evidence="7">The sequence shown here is derived from an EMBL/GenBank/DDBJ whole genome shotgun (WGS) entry which is preliminary data.</text>
</comment>
<dbReference type="HAMAP" id="MF_02207">
    <property type="entry name" value="MreB"/>
    <property type="match status" value="1"/>
</dbReference>
<comment type="subcellular location">
    <subcellularLocation>
        <location evidence="6">Cytoplasm</location>
    </subcellularLocation>
    <text evidence="6">Membrane-associated.</text>
</comment>
<sequence length="312" mass="32839">MIDEPAVVALDASDNKIVAYGEEARKMLGKTPDSITAAHPLKDGVIASFKITEAMLRYFINRVSGRLRLFRPDIMAAVPVGVTSTERRAVVDACIAAGAKNAYLIKQPIAAALGAGVPIAAPEGHLIIDIGGGTTEVAVISLGDVVASASVRVGGNKFDSAITAFIRKKYSLVIGEQTAEAVKIKVGTVLPMKKELQMEVSGSNFVTGLPESIIVYSADVSAAVQEELQEIIATVKAVLQKTPPELASDIMDKGMIMTGGGSMIRNLDGLLTKVTGVPCQLAEEPRLCVAKGTGIAVEHLDEFLRSVLWAKS</sequence>
<dbReference type="InterPro" id="IPR056546">
    <property type="entry name" value="MreB_MamK-like"/>
</dbReference>
<dbReference type="InterPro" id="IPR004753">
    <property type="entry name" value="MreB"/>
</dbReference>
<comment type="function">
    <text evidence="6">Forms membrane-associated dynamic filaments that are essential for cell shape determination. Acts by regulating cell wall synthesis and cell elongation, and thus cell shape. A feedback loop between cell geometry and MreB localization may maintain elongated cell shape by targeting cell wall growth to regions of negative cell wall curvature.</text>
</comment>
<dbReference type="AlphaFoldDB" id="A0A0G1SNC3"/>
<evidence type="ECO:0000313" key="8">
    <source>
        <dbReference type="Proteomes" id="UP000034487"/>
    </source>
</evidence>
<dbReference type="PANTHER" id="PTHR42749:SF1">
    <property type="entry name" value="CELL SHAPE-DETERMINING PROTEIN MREB"/>
    <property type="match status" value="1"/>
</dbReference>
<protein>
    <recommendedName>
        <fullName evidence="6">Cell shape-determining protein MreB</fullName>
    </recommendedName>
</protein>
<dbReference type="PATRIC" id="fig|1618335.3.peg.298"/>
<evidence type="ECO:0000256" key="3">
    <source>
        <dbReference type="ARBA" id="ARBA00022840"/>
    </source>
</evidence>
<keyword evidence="3 6" id="KW-0067">ATP-binding</keyword>
<name>A0A0G1SNC3_9BACT</name>
<gene>
    <name evidence="6" type="primary">mreB</name>
    <name evidence="7" type="ORF">UX60_C0022G0008</name>
</gene>
<dbReference type="Gene3D" id="3.30.420.40">
    <property type="match status" value="2"/>
</dbReference>
<dbReference type="Pfam" id="PF06723">
    <property type="entry name" value="MreB_Mbl"/>
    <property type="match status" value="1"/>
</dbReference>
<evidence type="ECO:0000313" key="7">
    <source>
        <dbReference type="EMBL" id="KKU43543.1"/>
    </source>
</evidence>
<keyword evidence="4 6" id="KW-0133">Cell shape</keyword>